<dbReference type="EMBL" id="BMFD01000005">
    <property type="protein sequence ID" value="GGC40625.1"/>
    <property type="molecule type" value="Genomic_DNA"/>
</dbReference>
<protein>
    <recommendedName>
        <fullName evidence="6">DUF1593 domain-containing protein</fullName>
    </recommendedName>
</protein>
<keyword evidence="1" id="KW-0732">Signal</keyword>
<dbReference type="Pfam" id="PF21027">
    <property type="entry name" value="Sde0182_C"/>
    <property type="match status" value="1"/>
</dbReference>
<dbReference type="SUPFAM" id="SSF53590">
    <property type="entry name" value="Nucleoside hydrolase"/>
    <property type="match status" value="1"/>
</dbReference>
<name>A0ABQ1MKE6_9BACT</name>
<keyword evidence="5" id="KW-1185">Reference proteome</keyword>
<feature type="signal peptide" evidence="1">
    <location>
        <begin position="1"/>
        <end position="19"/>
    </location>
</feature>
<sequence length="446" mass="49567">MKYFKIAVFVLTVFLSSCAIQKKEEVNYKPRVINTTDLGADPDDEQSMVRQLVSANEFDIEGLIVSTGCWRKNQSDTKMLDKIVDAYGEVYSNLIVHAEGFPTFEYLKSISVLGQTGYGMGDVGEGKDSPGSELIISAADKDDPRPLWVMGWGGMNTIAQAIWKVRETRSAEELEKFLGKLRLYDVLGQDDAGAWIAKNFPEVFYIRATGVYGWQPSEEYLAEQIQSKGALGAVYPNTIYVAEGDTPSFMHVYPNGLNDPEQVDQGGWGGRFSATKKEGIRSMSQVAKIEEDGETKFDPYFMYGNTDEAANAIKKWSTGYNNDFSARMDWTITSKYEDANHHPIAVLEGDQGRNVLIKTVSAGESIELSAEGSSDPDGDKLNYKWSFYNEPSSFDGTLNIQNNTTSTAQIAIPSGSKGKNIHIILEVFDDGEPNLYAYRRMILNVE</sequence>
<dbReference type="PROSITE" id="PS51257">
    <property type="entry name" value="PROKAR_LIPOPROTEIN"/>
    <property type="match status" value="1"/>
</dbReference>
<feature type="domain" description="Cellulose-binding Sde182 nucleoside hydrolase-like" evidence="2">
    <location>
        <begin position="31"/>
        <end position="272"/>
    </location>
</feature>
<dbReference type="InterPro" id="IPR048527">
    <property type="entry name" value="Sde182_C"/>
</dbReference>
<feature type="domain" description="Cellulose-binding Sde182 C-terminal" evidence="3">
    <location>
        <begin position="366"/>
        <end position="445"/>
    </location>
</feature>
<dbReference type="Proteomes" id="UP000635885">
    <property type="component" value="Unassembled WGS sequence"/>
</dbReference>
<evidence type="ECO:0000313" key="5">
    <source>
        <dbReference type="Proteomes" id="UP000635885"/>
    </source>
</evidence>
<organism evidence="4 5">
    <name type="scientific">Belliella aquatica</name>
    <dbReference type="NCBI Taxonomy" id="1323734"/>
    <lineage>
        <taxon>Bacteria</taxon>
        <taxon>Pseudomonadati</taxon>
        <taxon>Bacteroidota</taxon>
        <taxon>Cytophagia</taxon>
        <taxon>Cytophagales</taxon>
        <taxon>Cyclobacteriaceae</taxon>
        <taxon>Belliella</taxon>
    </lineage>
</organism>
<reference evidence="5" key="1">
    <citation type="journal article" date="2019" name="Int. J. Syst. Evol. Microbiol.">
        <title>The Global Catalogue of Microorganisms (GCM) 10K type strain sequencing project: providing services to taxonomists for standard genome sequencing and annotation.</title>
        <authorList>
            <consortium name="The Broad Institute Genomics Platform"/>
            <consortium name="The Broad Institute Genome Sequencing Center for Infectious Disease"/>
            <person name="Wu L."/>
            <person name="Ma J."/>
        </authorList>
    </citation>
    <scope>NUCLEOTIDE SEQUENCE [LARGE SCALE GENOMIC DNA]</scope>
    <source>
        <strain evidence="5">CGMCC 1.12479</strain>
    </source>
</reference>
<proteinExistence type="predicted"/>
<feature type="chain" id="PRO_5045360361" description="DUF1593 domain-containing protein" evidence="1">
    <location>
        <begin position="20"/>
        <end position="446"/>
    </location>
</feature>
<dbReference type="Pfam" id="PF07632">
    <property type="entry name" value="Sde182_NH-like"/>
    <property type="match status" value="1"/>
</dbReference>
<gene>
    <name evidence="4" type="ORF">GCM10010993_19170</name>
</gene>
<dbReference type="RefSeq" id="WP_188442184.1">
    <property type="nucleotide sequence ID" value="NZ_BMFD01000005.1"/>
</dbReference>
<dbReference type="Gene3D" id="2.60.40.10">
    <property type="entry name" value="Immunoglobulins"/>
    <property type="match status" value="1"/>
</dbReference>
<dbReference type="Gene3D" id="3.90.245.10">
    <property type="entry name" value="Ribonucleoside hydrolase-like"/>
    <property type="match status" value="1"/>
</dbReference>
<dbReference type="InterPro" id="IPR011483">
    <property type="entry name" value="Sde182_NH-like"/>
</dbReference>
<comment type="caution">
    <text evidence="4">The sequence shown here is derived from an EMBL/GenBank/DDBJ whole genome shotgun (WGS) entry which is preliminary data.</text>
</comment>
<evidence type="ECO:0000313" key="4">
    <source>
        <dbReference type="EMBL" id="GGC40625.1"/>
    </source>
</evidence>
<evidence type="ECO:0008006" key="6">
    <source>
        <dbReference type="Google" id="ProtNLM"/>
    </source>
</evidence>
<evidence type="ECO:0000256" key="1">
    <source>
        <dbReference type="SAM" id="SignalP"/>
    </source>
</evidence>
<evidence type="ECO:0000259" key="2">
    <source>
        <dbReference type="Pfam" id="PF07632"/>
    </source>
</evidence>
<evidence type="ECO:0000259" key="3">
    <source>
        <dbReference type="Pfam" id="PF21027"/>
    </source>
</evidence>
<accession>A0ABQ1MKE6</accession>
<dbReference type="InterPro" id="IPR036452">
    <property type="entry name" value="Ribo_hydro-like"/>
</dbReference>
<dbReference type="InterPro" id="IPR013783">
    <property type="entry name" value="Ig-like_fold"/>
</dbReference>